<name>A0A0A9AMQ7_ARUDO</name>
<dbReference type="AlphaFoldDB" id="A0A0A9AMQ7"/>
<protein>
    <submittedName>
        <fullName evidence="1">Uncharacterized protein</fullName>
    </submittedName>
</protein>
<reference evidence="1" key="1">
    <citation type="submission" date="2014-09" db="EMBL/GenBank/DDBJ databases">
        <authorList>
            <person name="Magalhaes I.L.F."/>
            <person name="Oliveira U."/>
            <person name="Santos F.R."/>
            <person name="Vidigal T.H.D.A."/>
            <person name="Brescovit A.D."/>
            <person name="Santos A.J."/>
        </authorList>
    </citation>
    <scope>NUCLEOTIDE SEQUENCE</scope>
    <source>
        <tissue evidence="1">Shoot tissue taken approximately 20 cm above the soil surface</tissue>
    </source>
</reference>
<reference evidence="1" key="2">
    <citation type="journal article" date="2015" name="Data Brief">
        <title>Shoot transcriptome of the giant reed, Arundo donax.</title>
        <authorList>
            <person name="Barrero R.A."/>
            <person name="Guerrero F.D."/>
            <person name="Moolhuijzen P."/>
            <person name="Goolsby J.A."/>
            <person name="Tidwell J."/>
            <person name="Bellgard S.E."/>
            <person name="Bellgard M.I."/>
        </authorList>
    </citation>
    <scope>NUCLEOTIDE SEQUENCE</scope>
    <source>
        <tissue evidence="1">Shoot tissue taken approximately 20 cm above the soil surface</tissue>
    </source>
</reference>
<sequence length="25" mass="2952">MLSSIYFQVLLQVENIMVKCQQSYS</sequence>
<dbReference type="EMBL" id="GBRH01247695">
    <property type="protein sequence ID" value="JAD50200.1"/>
    <property type="molecule type" value="Transcribed_RNA"/>
</dbReference>
<proteinExistence type="predicted"/>
<organism evidence="1">
    <name type="scientific">Arundo donax</name>
    <name type="common">Giant reed</name>
    <name type="synonym">Donax arundinaceus</name>
    <dbReference type="NCBI Taxonomy" id="35708"/>
    <lineage>
        <taxon>Eukaryota</taxon>
        <taxon>Viridiplantae</taxon>
        <taxon>Streptophyta</taxon>
        <taxon>Embryophyta</taxon>
        <taxon>Tracheophyta</taxon>
        <taxon>Spermatophyta</taxon>
        <taxon>Magnoliopsida</taxon>
        <taxon>Liliopsida</taxon>
        <taxon>Poales</taxon>
        <taxon>Poaceae</taxon>
        <taxon>PACMAD clade</taxon>
        <taxon>Arundinoideae</taxon>
        <taxon>Arundineae</taxon>
        <taxon>Arundo</taxon>
    </lineage>
</organism>
<accession>A0A0A9AMQ7</accession>
<evidence type="ECO:0000313" key="1">
    <source>
        <dbReference type="EMBL" id="JAD50200.1"/>
    </source>
</evidence>